<reference evidence="1 2" key="1">
    <citation type="submission" date="2017-10" db="EMBL/GenBank/DDBJ databases">
        <title>The draft genome sequence of Lewinella nigricans NBRC 102662.</title>
        <authorList>
            <person name="Wang K."/>
        </authorList>
    </citation>
    <scope>NUCLEOTIDE SEQUENCE [LARGE SCALE GENOMIC DNA]</scope>
    <source>
        <strain evidence="1 2">NBRC 102662</strain>
    </source>
</reference>
<organism evidence="1 2">
    <name type="scientific">Flavilitoribacter nigricans (strain ATCC 23147 / DSM 23189 / NBRC 102662 / NCIMB 1420 / SS-2)</name>
    <name type="common">Lewinella nigricans</name>
    <dbReference type="NCBI Taxonomy" id="1122177"/>
    <lineage>
        <taxon>Bacteria</taxon>
        <taxon>Pseudomonadati</taxon>
        <taxon>Bacteroidota</taxon>
        <taxon>Saprospiria</taxon>
        <taxon>Saprospirales</taxon>
        <taxon>Lewinellaceae</taxon>
        <taxon>Flavilitoribacter</taxon>
    </lineage>
</organism>
<evidence type="ECO:0008006" key="3">
    <source>
        <dbReference type="Google" id="ProtNLM"/>
    </source>
</evidence>
<comment type="caution">
    <text evidence="1">The sequence shown here is derived from an EMBL/GenBank/DDBJ whole genome shotgun (WGS) entry which is preliminary data.</text>
</comment>
<sequence length="260" mass="29560">MKTQSLLLVLALIWGVHLSGQNNPPAFVRWQLQTNAGIALPLAKLKTGAITDLLIDYDDQYVYWQFITANYFFASNWGLSVTIQGNPFTDPNKNGERLLQTLAARYEQNYLVTSGPFKYGEEPNINTNIYLGVVYRKDFNKISLIPKLQIGATSFYAKRSNVYLKEINRNNHLQITYQSNRASTAHDGFTVMTGLTLACHLGKRFTLDLHTQLYGFITQFSYTEQIRNTYTEAIEVNTYDYDRINGTFSVGLGIGYKFAP</sequence>
<evidence type="ECO:0000313" key="1">
    <source>
        <dbReference type="EMBL" id="PHN04186.1"/>
    </source>
</evidence>
<keyword evidence="2" id="KW-1185">Reference proteome</keyword>
<dbReference type="EMBL" id="PDUD01000027">
    <property type="protein sequence ID" value="PHN04186.1"/>
    <property type="molecule type" value="Genomic_DNA"/>
</dbReference>
<accession>A0A2D0N719</accession>
<gene>
    <name evidence="1" type="ORF">CRP01_23620</name>
</gene>
<dbReference type="Proteomes" id="UP000223913">
    <property type="component" value="Unassembled WGS sequence"/>
</dbReference>
<evidence type="ECO:0000313" key="2">
    <source>
        <dbReference type="Proteomes" id="UP000223913"/>
    </source>
</evidence>
<dbReference type="AlphaFoldDB" id="A0A2D0N719"/>
<name>A0A2D0N719_FLAN2</name>
<proteinExistence type="predicted"/>
<dbReference type="RefSeq" id="WP_099152572.1">
    <property type="nucleotide sequence ID" value="NZ_PDUD01000027.1"/>
</dbReference>
<protein>
    <recommendedName>
        <fullName evidence="3">DUF3575 domain-containing protein</fullName>
    </recommendedName>
</protein>